<dbReference type="SUPFAM" id="SSF64268">
    <property type="entry name" value="PX domain"/>
    <property type="match status" value="1"/>
</dbReference>
<sequence>MTDESEGGCSLTVTVSSPSDPSFGGTLPAIPTYTVHVTADDASDGWHHQYDIERRFSEFQALATDFQELTGMAPPYPLPPRNGMGTYGQFDNNITEERRRGLECFIQGLVSFISPFPSNHPVKRLVITDFLQFNGRPVMIRNTDGHDLAGAPDERQAFHGYTASAPSTAAATHPTVEQEGTPADEPERSLHVAGFFTRVVIPTLKATQKEASVWLQATLSMKISKNEIDHGISVISPFC</sequence>
<name>A0A7J6MZP5_PERCH</name>
<dbReference type="SMART" id="SM00312">
    <property type="entry name" value="PX"/>
    <property type="match status" value="1"/>
</dbReference>
<feature type="domain" description="PX" evidence="2">
    <location>
        <begin position="11"/>
        <end position="138"/>
    </location>
</feature>
<dbReference type="Proteomes" id="UP000591131">
    <property type="component" value="Unassembled WGS sequence"/>
</dbReference>
<dbReference type="EMBL" id="JAAPAO010000026">
    <property type="protein sequence ID" value="KAF4676864.1"/>
    <property type="molecule type" value="Genomic_DNA"/>
</dbReference>
<comment type="caution">
    <text evidence="3">The sequence shown here is derived from an EMBL/GenBank/DDBJ whole genome shotgun (WGS) entry which is preliminary data.</text>
</comment>
<protein>
    <recommendedName>
        <fullName evidence="2">PX domain-containing protein</fullName>
    </recommendedName>
</protein>
<accession>A0A7J6MZP5</accession>
<dbReference type="AlphaFoldDB" id="A0A7J6MZP5"/>
<keyword evidence="4" id="KW-1185">Reference proteome</keyword>
<feature type="region of interest" description="Disordered" evidence="1">
    <location>
        <begin position="1"/>
        <end position="23"/>
    </location>
</feature>
<dbReference type="Gene3D" id="3.30.1520.10">
    <property type="entry name" value="Phox-like domain"/>
    <property type="match status" value="1"/>
</dbReference>
<feature type="compositionally biased region" description="Polar residues" evidence="1">
    <location>
        <begin position="11"/>
        <end position="20"/>
    </location>
</feature>
<dbReference type="InterPro" id="IPR036871">
    <property type="entry name" value="PX_dom_sf"/>
</dbReference>
<feature type="compositionally biased region" description="Low complexity" evidence="1">
    <location>
        <begin position="166"/>
        <end position="175"/>
    </location>
</feature>
<gene>
    <name evidence="3" type="ORF">FOL47_004567</name>
</gene>
<evidence type="ECO:0000259" key="2">
    <source>
        <dbReference type="PROSITE" id="PS50195"/>
    </source>
</evidence>
<evidence type="ECO:0000256" key="1">
    <source>
        <dbReference type="SAM" id="MobiDB-lite"/>
    </source>
</evidence>
<dbReference type="GO" id="GO:0035091">
    <property type="term" value="F:phosphatidylinositol binding"/>
    <property type="evidence" value="ECO:0007669"/>
    <property type="project" value="InterPro"/>
</dbReference>
<dbReference type="InterPro" id="IPR001683">
    <property type="entry name" value="PX_dom"/>
</dbReference>
<dbReference type="PROSITE" id="PS50195">
    <property type="entry name" value="PX"/>
    <property type="match status" value="1"/>
</dbReference>
<evidence type="ECO:0000313" key="3">
    <source>
        <dbReference type="EMBL" id="KAF4676864.1"/>
    </source>
</evidence>
<evidence type="ECO:0000313" key="4">
    <source>
        <dbReference type="Proteomes" id="UP000591131"/>
    </source>
</evidence>
<organism evidence="3 4">
    <name type="scientific">Perkinsus chesapeaki</name>
    <name type="common">Clam parasite</name>
    <name type="synonym">Perkinsus andrewsi</name>
    <dbReference type="NCBI Taxonomy" id="330153"/>
    <lineage>
        <taxon>Eukaryota</taxon>
        <taxon>Sar</taxon>
        <taxon>Alveolata</taxon>
        <taxon>Perkinsozoa</taxon>
        <taxon>Perkinsea</taxon>
        <taxon>Perkinsida</taxon>
        <taxon>Perkinsidae</taxon>
        <taxon>Perkinsus</taxon>
    </lineage>
</organism>
<feature type="region of interest" description="Disordered" evidence="1">
    <location>
        <begin position="166"/>
        <end position="188"/>
    </location>
</feature>
<reference evidence="3 4" key="1">
    <citation type="submission" date="2020-04" db="EMBL/GenBank/DDBJ databases">
        <title>Perkinsus chesapeaki whole genome sequence.</title>
        <authorList>
            <person name="Bogema D.R."/>
        </authorList>
    </citation>
    <scope>NUCLEOTIDE SEQUENCE [LARGE SCALE GENOMIC DNA]</scope>
    <source>
        <strain evidence="3">ATCC PRA-425</strain>
    </source>
</reference>
<dbReference type="OrthoDB" id="5227681at2759"/>
<dbReference type="Pfam" id="PF00787">
    <property type="entry name" value="PX"/>
    <property type="match status" value="1"/>
</dbReference>
<proteinExistence type="predicted"/>